<reference evidence="2" key="1">
    <citation type="submission" date="2021-02" db="EMBL/GenBank/DDBJ databases">
        <authorList>
            <person name="Nowell W R."/>
        </authorList>
    </citation>
    <scope>NUCLEOTIDE SEQUENCE</scope>
</reference>
<proteinExistence type="predicted"/>
<dbReference type="InterPro" id="IPR001077">
    <property type="entry name" value="COMT_C"/>
</dbReference>
<name>A0A820VKN4_9BILA</name>
<dbReference type="Proteomes" id="UP000663873">
    <property type="component" value="Unassembled WGS sequence"/>
</dbReference>
<evidence type="ECO:0000259" key="1">
    <source>
        <dbReference type="Pfam" id="PF00891"/>
    </source>
</evidence>
<accession>A0A820VKN4</accession>
<dbReference type="AlphaFoldDB" id="A0A820VKN4"/>
<evidence type="ECO:0000313" key="2">
    <source>
        <dbReference type="EMBL" id="CAF4502137.1"/>
    </source>
</evidence>
<dbReference type="InterPro" id="IPR029063">
    <property type="entry name" value="SAM-dependent_MTases_sf"/>
</dbReference>
<dbReference type="Gene3D" id="3.40.50.150">
    <property type="entry name" value="Vaccinia Virus protein VP39"/>
    <property type="match status" value="1"/>
</dbReference>
<dbReference type="GO" id="GO:0008171">
    <property type="term" value="F:O-methyltransferase activity"/>
    <property type="evidence" value="ECO:0007669"/>
    <property type="project" value="InterPro"/>
</dbReference>
<evidence type="ECO:0000313" key="3">
    <source>
        <dbReference type="Proteomes" id="UP000663873"/>
    </source>
</evidence>
<sequence>MASTIINKNTVPIFLAMIEESLRQIPSTDFQELKSSAKPPLCCLAVLEGVGILLNPAKQQWEWTDDKNLMSGITSLTLTVLFGTLPVLSCTSIVLHKHFDVHKVALSPLTIPQENIYLLKFILHNYDDEKVPSICGVDKTRNQHPPNIFIIACVISPDGDISKWQAHAMDWATATLFNKGQERTLDEYQRLRKQAGFDYQQFYPPQVPPEVQNLAVCAYGRVGKILQT</sequence>
<organism evidence="2 3">
    <name type="scientific">Rotaria socialis</name>
    <dbReference type="NCBI Taxonomy" id="392032"/>
    <lineage>
        <taxon>Eukaryota</taxon>
        <taxon>Metazoa</taxon>
        <taxon>Spiralia</taxon>
        <taxon>Gnathifera</taxon>
        <taxon>Rotifera</taxon>
        <taxon>Eurotatoria</taxon>
        <taxon>Bdelloidea</taxon>
        <taxon>Philodinida</taxon>
        <taxon>Philodinidae</taxon>
        <taxon>Rotaria</taxon>
    </lineage>
</organism>
<gene>
    <name evidence="2" type="ORF">UJA718_LOCUS26404</name>
</gene>
<protein>
    <recommendedName>
        <fullName evidence="1">O-methyltransferase C-terminal domain-containing protein</fullName>
    </recommendedName>
</protein>
<dbReference type="EMBL" id="CAJOBP010006851">
    <property type="protein sequence ID" value="CAF4502137.1"/>
    <property type="molecule type" value="Genomic_DNA"/>
</dbReference>
<keyword evidence="3" id="KW-1185">Reference proteome</keyword>
<dbReference type="Pfam" id="PF00891">
    <property type="entry name" value="Methyltransf_2"/>
    <property type="match status" value="1"/>
</dbReference>
<feature type="domain" description="O-methyltransferase C-terminal" evidence="1">
    <location>
        <begin position="99"/>
        <end position="197"/>
    </location>
</feature>
<comment type="caution">
    <text evidence="2">The sequence shown here is derived from an EMBL/GenBank/DDBJ whole genome shotgun (WGS) entry which is preliminary data.</text>
</comment>